<reference evidence="2" key="1">
    <citation type="submission" date="2020-02" db="EMBL/GenBank/DDBJ databases">
        <authorList>
            <person name="Meier V. D."/>
        </authorList>
    </citation>
    <scope>NUCLEOTIDE SEQUENCE</scope>
    <source>
        <strain evidence="2">AVDCRST_MAG49</strain>
    </source>
</reference>
<dbReference type="AlphaFoldDB" id="A0A6J4UN49"/>
<name>A0A6J4UN49_9BACT</name>
<organism evidence="2">
    <name type="scientific">uncultured Thermomicrobiales bacterium</name>
    <dbReference type="NCBI Taxonomy" id="1645740"/>
    <lineage>
        <taxon>Bacteria</taxon>
        <taxon>Pseudomonadati</taxon>
        <taxon>Thermomicrobiota</taxon>
        <taxon>Thermomicrobia</taxon>
        <taxon>Thermomicrobiales</taxon>
        <taxon>environmental samples</taxon>
    </lineage>
</organism>
<protein>
    <submittedName>
        <fullName evidence="2">Uncharacterized protein</fullName>
    </submittedName>
</protein>
<evidence type="ECO:0000256" key="1">
    <source>
        <dbReference type="SAM" id="MobiDB-lite"/>
    </source>
</evidence>
<feature type="region of interest" description="Disordered" evidence="1">
    <location>
        <begin position="1"/>
        <end position="87"/>
    </location>
</feature>
<gene>
    <name evidence="2" type="ORF">AVDCRST_MAG49-2880</name>
</gene>
<accession>A0A6J4UN49</accession>
<sequence>MFTVMPLGRGSRAIARRRSPGPAVLSARGGAGAGTEAGRRVPVDGSGTAGVQTAAPRRRGGGPRPSLREWGGGGAERVSLVPPPATG</sequence>
<proteinExistence type="predicted"/>
<dbReference type="EMBL" id="CADCWG010000146">
    <property type="protein sequence ID" value="CAA9555491.1"/>
    <property type="molecule type" value="Genomic_DNA"/>
</dbReference>
<evidence type="ECO:0000313" key="2">
    <source>
        <dbReference type="EMBL" id="CAA9555491.1"/>
    </source>
</evidence>